<evidence type="ECO:0000256" key="1">
    <source>
        <dbReference type="ARBA" id="ARBA00007274"/>
    </source>
</evidence>
<evidence type="ECO:0008006" key="6">
    <source>
        <dbReference type="Google" id="ProtNLM"/>
    </source>
</evidence>
<keyword evidence="5" id="KW-1185">Reference proteome</keyword>
<feature type="transmembrane region" description="Helical" evidence="3">
    <location>
        <begin position="6"/>
        <end position="27"/>
    </location>
</feature>
<keyword evidence="3" id="KW-0812">Transmembrane</keyword>
<dbReference type="PANTHER" id="PTHR23416">
    <property type="entry name" value="SIALIC ACID SYNTHASE-RELATED"/>
    <property type="match status" value="1"/>
</dbReference>
<organism evidence="4 5">
    <name type="scientific">Nonlabens agnitus</name>
    <dbReference type="NCBI Taxonomy" id="870484"/>
    <lineage>
        <taxon>Bacteria</taxon>
        <taxon>Pseudomonadati</taxon>
        <taxon>Bacteroidota</taxon>
        <taxon>Flavobacteriia</taxon>
        <taxon>Flavobacteriales</taxon>
        <taxon>Flavobacteriaceae</taxon>
        <taxon>Nonlabens</taxon>
    </lineage>
</organism>
<evidence type="ECO:0000313" key="5">
    <source>
        <dbReference type="Proteomes" id="UP000239532"/>
    </source>
</evidence>
<dbReference type="EMBL" id="MQUC01000003">
    <property type="protein sequence ID" value="PRP66921.1"/>
    <property type="molecule type" value="Genomic_DNA"/>
</dbReference>
<keyword evidence="3" id="KW-1133">Transmembrane helix</keyword>
<proteinExistence type="inferred from homology"/>
<dbReference type="Proteomes" id="UP000239532">
    <property type="component" value="Unassembled WGS sequence"/>
</dbReference>
<keyword evidence="2" id="KW-0808">Transferase</keyword>
<dbReference type="SUPFAM" id="SSF51161">
    <property type="entry name" value="Trimeric LpxA-like enzymes"/>
    <property type="match status" value="1"/>
</dbReference>
<comment type="caution">
    <text evidence="4">The sequence shown here is derived from an EMBL/GenBank/DDBJ whole genome shotgun (WGS) entry which is preliminary data.</text>
</comment>
<dbReference type="InterPro" id="IPR051159">
    <property type="entry name" value="Hexapeptide_acetyltransf"/>
</dbReference>
<dbReference type="PANTHER" id="PTHR23416:SF23">
    <property type="entry name" value="ACETYLTRANSFERASE C18B11.09C-RELATED"/>
    <property type="match status" value="1"/>
</dbReference>
<comment type="similarity">
    <text evidence="1">Belongs to the transferase hexapeptide repeat family.</text>
</comment>
<protein>
    <recommendedName>
        <fullName evidence="6">Acetyltransferase</fullName>
    </recommendedName>
</protein>
<gene>
    <name evidence="4" type="ORF">BST86_07325</name>
</gene>
<accession>A0A2S9WTW3</accession>
<dbReference type="GO" id="GO:0008374">
    <property type="term" value="F:O-acyltransferase activity"/>
    <property type="evidence" value="ECO:0007669"/>
    <property type="project" value="TreeGrafter"/>
</dbReference>
<evidence type="ECO:0000256" key="2">
    <source>
        <dbReference type="ARBA" id="ARBA00022679"/>
    </source>
</evidence>
<dbReference type="CDD" id="cd04647">
    <property type="entry name" value="LbH_MAT_like"/>
    <property type="match status" value="1"/>
</dbReference>
<dbReference type="InterPro" id="IPR011004">
    <property type="entry name" value="Trimer_LpxA-like_sf"/>
</dbReference>
<dbReference type="OrthoDB" id="1115300at2"/>
<evidence type="ECO:0000313" key="4">
    <source>
        <dbReference type="EMBL" id="PRP66921.1"/>
    </source>
</evidence>
<evidence type="ECO:0000256" key="3">
    <source>
        <dbReference type="SAM" id="Phobius"/>
    </source>
</evidence>
<keyword evidence="3" id="KW-0472">Membrane</keyword>
<dbReference type="RefSeq" id="WP_105982704.1">
    <property type="nucleotide sequence ID" value="NZ_MQUC01000003.1"/>
</dbReference>
<dbReference type="AlphaFoldDB" id="A0A2S9WTW3"/>
<dbReference type="Gene3D" id="2.160.10.10">
    <property type="entry name" value="Hexapeptide repeat proteins"/>
    <property type="match status" value="1"/>
</dbReference>
<reference evidence="4 5" key="1">
    <citation type="submission" date="2016-11" db="EMBL/GenBank/DDBJ databases">
        <title>Trade-off between light-utilization and light-protection in marine flavobacteria.</title>
        <authorList>
            <person name="Kumagai Y."/>
        </authorList>
    </citation>
    <scope>NUCLEOTIDE SEQUENCE [LARGE SCALE GENOMIC DNA]</scope>
    <source>
        <strain evidence="4 5">JCM 17109</strain>
    </source>
</reference>
<name>A0A2S9WTW3_9FLAO</name>
<sequence length="170" mass="18551">MKLRLSILYSWFVRSMTFFLPNLPIIMRFRGFLYSLMMEECGEDFQVTSSAIINSLSGLKLKNNVYIGPNTVIIGTDITIEDEVLIGPNCVISGGNHSFFNGSFRFAPSISKPVIIQKGSWVAANCTITAGSVLPYRSILAAGAVLSTNYHVGDALYGGVPAKYIKGINK</sequence>
<dbReference type="GO" id="GO:0005829">
    <property type="term" value="C:cytosol"/>
    <property type="evidence" value="ECO:0007669"/>
    <property type="project" value="TreeGrafter"/>
</dbReference>